<protein>
    <submittedName>
        <fullName evidence="2">cDNA FLJ27405 fis, clone WMC04032</fullName>
    </submittedName>
</protein>
<proteinExistence type="evidence at transcript level"/>
<keyword evidence="1" id="KW-0472">Membrane</keyword>
<feature type="transmembrane region" description="Helical" evidence="1">
    <location>
        <begin position="26"/>
        <end position="43"/>
    </location>
</feature>
<dbReference type="AlphaFoldDB" id="Q6ZNP4"/>
<evidence type="ECO:0000313" key="2">
    <source>
        <dbReference type="EMBL" id="BAC85457.1"/>
    </source>
</evidence>
<sequence>MTDSRSQVMVDGGRTSFPLPRASDTLGSFVPLSWLLVSFTSVKRDVAEVGRLAKLVFNSILYFGLSSLLPGNVLIGSLPVPSAIYYFQGSLESLLLVSSLSCLITDCQIFCSFQSLPTKK</sequence>
<organism evidence="2">
    <name type="scientific">Homo sapiens</name>
    <name type="common">Human</name>
    <dbReference type="NCBI Taxonomy" id="9606"/>
    <lineage>
        <taxon>Eukaryota</taxon>
        <taxon>Metazoa</taxon>
        <taxon>Chordata</taxon>
        <taxon>Craniata</taxon>
        <taxon>Vertebrata</taxon>
        <taxon>Euteleostomi</taxon>
        <taxon>Mammalia</taxon>
        <taxon>Eutheria</taxon>
        <taxon>Euarchontoglires</taxon>
        <taxon>Primates</taxon>
        <taxon>Haplorrhini</taxon>
        <taxon>Catarrhini</taxon>
        <taxon>Hominidae</taxon>
        <taxon>Homo</taxon>
    </lineage>
</organism>
<evidence type="ECO:0000256" key="1">
    <source>
        <dbReference type="SAM" id="Phobius"/>
    </source>
</evidence>
<keyword evidence="1" id="KW-1133">Transmembrane helix</keyword>
<name>Q6ZNP4_HUMAN</name>
<reference evidence="2" key="1">
    <citation type="submission" date="2003-07" db="EMBL/GenBank/DDBJ databases">
        <title>NEDO human cDNA sequencing project.</title>
        <authorList>
            <person name="Kawakami B."/>
            <person name="Sugiyama A."/>
            <person name="Takemoto M."/>
            <person name="Suzuki Y."/>
            <person name="Hata H."/>
            <person name="Nakagawa K."/>
            <person name="Mizuno S."/>
            <person name="Morinaga M."/>
            <person name="Kawamura M."/>
            <person name="Sugiyama T."/>
            <person name="Irie R."/>
            <person name="Otsuki T."/>
            <person name="Sato H."/>
            <person name="Nishikawa T."/>
            <person name="Nagai K."/>
            <person name="Isogai T."/>
            <person name="Sugano S."/>
        </authorList>
    </citation>
    <scope>NUCLEOTIDE SEQUENCE</scope>
    <source>
        <tissue evidence="2">Uterus</tissue>
    </source>
</reference>
<keyword evidence="1" id="KW-0812">Transmembrane</keyword>
<dbReference type="EMBL" id="AK130915">
    <property type="protein sequence ID" value="BAC85457.1"/>
    <property type="molecule type" value="mRNA"/>
</dbReference>
<feature type="transmembrane region" description="Helical" evidence="1">
    <location>
        <begin position="55"/>
        <end position="75"/>
    </location>
</feature>
<accession>Q6ZNP4</accession>